<dbReference type="Pfam" id="PF03033">
    <property type="entry name" value="Glyco_transf_28"/>
    <property type="match status" value="1"/>
</dbReference>
<feature type="domain" description="Erythromycin biosynthesis protein CIII-like C-terminal" evidence="2">
    <location>
        <begin position="294"/>
        <end position="393"/>
    </location>
</feature>
<dbReference type="InterPro" id="IPR010610">
    <property type="entry name" value="EryCIII-like_C"/>
</dbReference>
<evidence type="ECO:0000259" key="1">
    <source>
        <dbReference type="Pfam" id="PF03033"/>
    </source>
</evidence>
<dbReference type="SUPFAM" id="SSF53756">
    <property type="entry name" value="UDP-Glycosyltransferase/glycogen phosphorylase"/>
    <property type="match status" value="1"/>
</dbReference>
<dbReference type="Proteomes" id="UP000318307">
    <property type="component" value="Unassembled WGS sequence"/>
</dbReference>
<proteinExistence type="predicted"/>
<dbReference type="InterPro" id="IPR004276">
    <property type="entry name" value="GlycoTrans_28_N"/>
</dbReference>
<evidence type="ECO:0000259" key="2">
    <source>
        <dbReference type="Pfam" id="PF06722"/>
    </source>
</evidence>
<keyword evidence="3" id="KW-0808">Transferase</keyword>
<reference evidence="3 4" key="1">
    <citation type="submission" date="2019-07" db="EMBL/GenBank/DDBJ databases">
        <title>Genome sequencing of 100 strains of the haloalkaliphilic chemolithoautotrophic sulfur-oxidizing bacterium Thioalkalivibrio.</title>
        <authorList>
            <person name="Muyzer G."/>
        </authorList>
    </citation>
    <scope>NUCLEOTIDE SEQUENCE [LARGE SCALE GENOMIC DNA]</scope>
    <source>
        <strain evidence="3 4">ASO4-4</strain>
    </source>
</reference>
<dbReference type="Gene3D" id="3.40.50.2000">
    <property type="entry name" value="Glycogen Phosphorylase B"/>
    <property type="match status" value="2"/>
</dbReference>
<dbReference type="PANTHER" id="PTHR48050">
    <property type="entry name" value="STEROL 3-BETA-GLUCOSYLTRANSFERASE"/>
    <property type="match status" value="1"/>
</dbReference>
<dbReference type="OrthoDB" id="9805366at2"/>
<evidence type="ECO:0000313" key="4">
    <source>
        <dbReference type="Proteomes" id="UP000318307"/>
    </source>
</evidence>
<accession>A0A562RTA3</accession>
<sequence length="420" mass="46666">MRCILIPVGSHGDVHPLLGLGVHLQEEGHEVIVCTCGYFRELVEKCGLRFEEVGTAEDYLDLIASPDLWNPLKSYTYMFRKTGKALMQTQFETISRLHEPGKTLLISSYLAMGARIAQEKLGLPLISVIYQPAALWSIHDTPRYFGMLTGPSVPKFLKRLQGWLLLDGLIGAVIAPPLNRYRKSLGLAPVRKVDQWLLSNSFVLAAFPKWFAPAQPDWPRHILHIGFPMWDGMGEKNLPPEVEDFLAQGEAPLVFTPGTANMHAVRFFESARDACVMLGKRAVFLTRFPQQLPENLPASILCHSYLPLSLLLPRATALVHHGGIGTASQAFRAGIPQLIMPMSFDQHDNAERVRRLGAGAFLSPGRFTAPRLAGLLRRICQDLKIRQNCREISLAMQGENAFTCARRALEMLGENAGAVL</sequence>
<dbReference type="AlphaFoldDB" id="A0A562RTA3"/>
<dbReference type="GO" id="GO:0005975">
    <property type="term" value="P:carbohydrate metabolic process"/>
    <property type="evidence" value="ECO:0007669"/>
    <property type="project" value="InterPro"/>
</dbReference>
<dbReference type="InterPro" id="IPR002213">
    <property type="entry name" value="UDP_glucos_trans"/>
</dbReference>
<keyword evidence="4" id="KW-1185">Reference proteome</keyword>
<organism evidence="3 4">
    <name type="scientific">Desulfobotulus alkaliphilus</name>
    <dbReference type="NCBI Taxonomy" id="622671"/>
    <lineage>
        <taxon>Bacteria</taxon>
        <taxon>Pseudomonadati</taxon>
        <taxon>Thermodesulfobacteriota</taxon>
        <taxon>Desulfobacteria</taxon>
        <taxon>Desulfobacterales</taxon>
        <taxon>Desulfobacteraceae</taxon>
        <taxon>Desulfobotulus</taxon>
    </lineage>
</organism>
<name>A0A562RTA3_9BACT</name>
<gene>
    <name evidence="3" type="ORF">LZ24_01686</name>
</gene>
<dbReference type="GO" id="GO:0008194">
    <property type="term" value="F:UDP-glycosyltransferase activity"/>
    <property type="evidence" value="ECO:0007669"/>
    <property type="project" value="InterPro"/>
</dbReference>
<dbReference type="EMBL" id="VLLC01000011">
    <property type="protein sequence ID" value="TWI72278.1"/>
    <property type="molecule type" value="Genomic_DNA"/>
</dbReference>
<protein>
    <submittedName>
        <fullName evidence="3">UDP:flavonoid glycosyltransferase YjiC (YdhE family)</fullName>
    </submittedName>
</protein>
<dbReference type="GO" id="GO:0016758">
    <property type="term" value="F:hexosyltransferase activity"/>
    <property type="evidence" value="ECO:0007669"/>
    <property type="project" value="InterPro"/>
</dbReference>
<comment type="caution">
    <text evidence="3">The sequence shown here is derived from an EMBL/GenBank/DDBJ whole genome shotgun (WGS) entry which is preliminary data.</text>
</comment>
<dbReference type="PANTHER" id="PTHR48050:SF13">
    <property type="entry name" value="STEROL 3-BETA-GLUCOSYLTRANSFERASE UGT80A2"/>
    <property type="match status" value="1"/>
</dbReference>
<dbReference type="CDD" id="cd03784">
    <property type="entry name" value="GT1_Gtf-like"/>
    <property type="match status" value="1"/>
</dbReference>
<dbReference type="Pfam" id="PF06722">
    <property type="entry name" value="EryCIII-like_C"/>
    <property type="match status" value="1"/>
</dbReference>
<dbReference type="GO" id="GO:0033072">
    <property type="term" value="P:vancomycin biosynthetic process"/>
    <property type="evidence" value="ECO:0007669"/>
    <property type="project" value="UniProtKB-ARBA"/>
</dbReference>
<evidence type="ECO:0000313" key="3">
    <source>
        <dbReference type="EMBL" id="TWI72278.1"/>
    </source>
</evidence>
<dbReference type="RefSeq" id="WP_144684453.1">
    <property type="nucleotide sequence ID" value="NZ_VLLC01000011.1"/>
</dbReference>
<feature type="domain" description="Glycosyltransferase family 28 N-terminal" evidence="1">
    <location>
        <begin position="4"/>
        <end position="127"/>
    </location>
</feature>
<dbReference type="InterPro" id="IPR050426">
    <property type="entry name" value="Glycosyltransferase_28"/>
</dbReference>